<organism evidence="6 7">
    <name type="scientific">Uliginosibacterium aquaticum</name>
    <dbReference type="NCBI Taxonomy" id="2731212"/>
    <lineage>
        <taxon>Bacteria</taxon>
        <taxon>Pseudomonadati</taxon>
        <taxon>Pseudomonadota</taxon>
        <taxon>Betaproteobacteria</taxon>
        <taxon>Rhodocyclales</taxon>
        <taxon>Zoogloeaceae</taxon>
        <taxon>Uliginosibacterium</taxon>
    </lineage>
</organism>
<dbReference type="Pfam" id="PF00175">
    <property type="entry name" value="NAD_binding_1"/>
    <property type="match status" value="1"/>
</dbReference>
<proteinExistence type="predicted"/>
<name>A0ABX2IGC9_9RHOO</name>
<dbReference type="EMBL" id="JABCSC020000001">
    <property type="protein sequence ID" value="NSL54057.1"/>
    <property type="molecule type" value="Genomic_DNA"/>
</dbReference>
<dbReference type="PRINTS" id="PR00410">
    <property type="entry name" value="PHEHYDRXLASE"/>
</dbReference>
<dbReference type="InterPro" id="IPR001433">
    <property type="entry name" value="OxRdtase_FAD/NAD-bd"/>
</dbReference>
<dbReference type="PROSITE" id="PS51085">
    <property type="entry name" value="2FE2S_FER_2"/>
    <property type="match status" value="1"/>
</dbReference>
<evidence type="ECO:0000313" key="7">
    <source>
        <dbReference type="Proteomes" id="UP000778523"/>
    </source>
</evidence>
<comment type="cofactor">
    <cofactor evidence="1">
        <name>FAD</name>
        <dbReference type="ChEBI" id="CHEBI:57692"/>
    </cofactor>
</comment>
<dbReference type="Pfam" id="PF00970">
    <property type="entry name" value="FAD_binding_6"/>
    <property type="match status" value="1"/>
</dbReference>
<dbReference type="InterPro" id="IPR017927">
    <property type="entry name" value="FAD-bd_FR_type"/>
</dbReference>
<dbReference type="Proteomes" id="UP000778523">
    <property type="component" value="Unassembled WGS sequence"/>
</dbReference>
<dbReference type="InterPro" id="IPR050415">
    <property type="entry name" value="MRET"/>
</dbReference>
<evidence type="ECO:0000256" key="3">
    <source>
        <dbReference type="ARBA" id="ARBA00034078"/>
    </source>
</evidence>
<dbReference type="Gene3D" id="3.10.20.30">
    <property type="match status" value="1"/>
</dbReference>
<dbReference type="PANTHER" id="PTHR47354:SF5">
    <property type="entry name" value="PROTEIN RFBI"/>
    <property type="match status" value="1"/>
</dbReference>
<dbReference type="RefSeq" id="WP_170020488.1">
    <property type="nucleotide sequence ID" value="NZ_JABCSC020000001.1"/>
</dbReference>
<dbReference type="CDD" id="cd06189">
    <property type="entry name" value="flavin_oxioreductase"/>
    <property type="match status" value="1"/>
</dbReference>
<dbReference type="CDD" id="cd00207">
    <property type="entry name" value="fer2"/>
    <property type="match status" value="1"/>
</dbReference>
<keyword evidence="2" id="KW-0408">Iron</keyword>
<dbReference type="SUPFAM" id="SSF52343">
    <property type="entry name" value="Ferredoxin reductase-like, C-terminal NADP-linked domain"/>
    <property type="match status" value="1"/>
</dbReference>
<feature type="domain" description="2Fe-2S ferredoxin-type" evidence="4">
    <location>
        <begin position="3"/>
        <end position="93"/>
    </location>
</feature>
<dbReference type="PANTHER" id="PTHR47354">
    <property type="entry name" value="NADH OXIDOREDUCTASE HCR"/>
    <property type="match status" value="1"/>
</dbReference>
<dbReference type="PROSITE" id="PS51384">
    <property type="entry name" value="FAD_FR"/>
    <property type="match status" value="1"/>
</dbReference>
<keyword evidence="2" id="KW-0001">2Fe-2S</keyword>
<keyword evidence="7" id="KW-1185">Reference proteome</keyword>
<accession>A0ABX2IGC9</accession>
<dbReference type="InterPro" id="IPR008333">
    <property type="entry name" value="Cbr1-like_FAD-bd_dom"/>
</dbReference>
<keyword evidence="2" id="KW-0411">Iron-sulfur</keyword>
<dbReference type="SUPFAM" id="SSF63380">
    <property type="entry name" value="Riboflavin synthase domain-like"/>
    <property type="match status" value="1"/>
</dbReference>
<dbReference type="InterPro" id="IPR017938">
    <property type="entry name" value="Riboflavin_synthase-like_b-brl"/>
</dbReference>
<evidence type="ECO:0000313" key="6">
    <source>
        <dbReference type="EMBL" id="NSL54057.1"/>
    </source>
</evidence>
<keyword evidence="2" id="KW-0479">Metal-binding</keyword>
<evidence type="ECO:0000256" key="1">
    <source>
        <dbReference type="ARBA" id="ARBA00001974"/>
    </source>
</evidence>
<dbReference type="Gene3D" id="3.40.50.80">
    <property type="entry name" value="Nucleotide-binding domain of ferredoxin-NADP reductase (FNR) module"/>
    <property type="match status" value="1"/>
</dbReference>
<comment type="caution">
    <text evidence="6">The sequence shown here is derived from an EMBL/GenBank/DDBJ whole genome shotgun (WGS) entry which is preliminary data.</text>
</comment>
<dbReference type="PROSITE" id="PS00197">
    <property type="entry name" value="2FE2S_FER_1"/>
    <property type="match status" value="1"/>
</dbReference>
<dbReference type="InterPro" id="IPR036010">
    <property type="entry name" value="2Fe-2S_ferredoxin-like_sf"/>
</dbReference>
<dbReference type="InterPro" id="IPR001709">
    <property type="entry name" value="Flavoprot_Pyr_Nucl_cyt_Rdtase"/>
</dbReference>
<dbReference type="SUPFAM" id="SSF54292">
    <property type="entry name" value="2Fe-2S ferredoxin-like"/>
    <property type="match status" value="1"/>
</dbReference>
<dbReference type="PRINTS" id="PR00371">
    <property type="entry name" value="FPNCR"/>
</dbReference>
<dbReference type="Pfam" id="PF00111">
    <property type="entry name" value="Fer2"/>
    <property type="match status" value="1"/>
</dbReference>
<reference evidence="6 7" key="1">
    <citation type="submission" date="2020-06" db="EMBL/GenBank/DDBJ databases">
        <title>Draft genome of Uliginosibacterium sp. IMCC34675.</title>
        <authorList>
            <person name="Song J."/>
        </authorList>
    </citation>
    <scope>NUCLEOTIDE SEQUENCE [LARGE SCALE GENOMIC DNA]</scope>
    <source>
        <strain evidence="6 7">IMCC34675</strain>
    </source>
</reference>
<protein>
    <submittedName>
        <fullName evidence="6">CDP-6-deoxy-delta-3,4-glucoseen reductase</fullName>
    </submittedName>
</protein>
<comment type="cofactor">
    <cofactor evidence="3">
        <name>[2Fe-2S] cluster</name>
        <dbReference type="ChEBI" id="CHEBI:190135"/>
    </cofactor>
</comment>
<dbReference type="InterPro" id="IPR012675">
    <property type="entry name" value="Beta-grasp_dom_sf"/>
</dbReference>
<evidence type="ECO:0000256" key="2">
    <source>
        <dbReference type="ARBA" id="ARBA00022714"/>
    </source>
</evidence>
<dbReference type="InterPro" id="IPR039261">
    <property type="entry name" value="FNR_nucleotide-bd"/>
</dbReference>
<gene>
    <name evidence="6" type="ORF">HJ583_003370</name>
</gene>
<evidence type="ECO:0000259" key="5">
    <source>
        <dbReference type="PROSITE" id="PS51384"/>
    </source>
</evidence>
<dbReference type="InterPro" id="IPR006058">
    <property type="entry name" value="2Fe2S_fd_BS"/>
</dbReference>
<sequence length="343" mass="37281">MSFKVTLQPSGRSFAADADTSLLQAALDAELMVPYGCRDGACGACKTKVLAGSVAHGRSPLTTLPEAERAQGLSLMCCAHAQSDLVLECRDVRSAHDIPVRKMPCRVQSLEKLASDVIRLTLRLPPSDTFHFLPGQYIDFLLADGQRRSFSVANAQNEDNTLELHVRLITGGQFTGHVFTAMKERDILRIEGPLGSFFLREAPEEGGHKPLVFLAGGTGFAPIKAIVEHMLNHGNGRPATLYWGARDPGGLYLHELAQSWERQLANFRYVPVISDATEGWSGRTGLVHQAVMADLPDLSGYQVYACGAPAMIEAAKKDFSERCALPLTDFYADAFTFAASPQT</sequence>
<dbReference type="Gene3D" id="2.40.30.10">
    <property type="entry name" value="Translation factors"/>
    <property type="match status" value="1"/>
</dbReference>
<dbReference type="InterPro" id="IPR001041">
    <property type="entry name" value="2Fe-2S_ferredoxin-type"/>
</dbReference>
<feature type="domain" description="FAD-binding FR-type" evidence="5">
    <location>
        <begin position="100"/>
        <end position="200"/>
    </location>
</feature>
<evidence type="ECO:0000259" key="4">
    <source>
        <dbReference type="PROSITE" id="PS51085"/>
    </source>
</evidence>